<evidence type="ECO:0000313" key="6">
    <source>
        <dbReference type="Proteomes" id="UP000093482"/>
    </source>
</evidence>
<dbReference type="GO" id="GO:0046677">
    <property type="term" value="P:response to antibiotic"/>
    <property type="evidence" value="ECO:0007669"/>
    <property type="project" value="UniProtKB-KW"/>
</dbReference>
<comment type="similarity">
    <text evidence="1">Belongs to the bleomycin resistance protein family.</text>
</comment>
<dbReference type="InterPro" id="IPR004360">
    <property type="entry name" value="Glyas_Fos-R_dOase_dom"/>
</dbReference>
<dbReference type="CDD" id="cd08349">
    <property type="entry name" value="BLMA_like"/>
    <property type="match status" value="1"/>
</dbReference>
<name>A0A1C0YQ26_9BACL</name>
<reference evidence="5 6" key="1">
    <citation type="submission" date="2016-07" db="EMBL/GenBank/DDBJ databases">
        <title>Caryophanon latum genome sequencing.</title>
        <authorList>
            <person name="Verma A."/>
            <person name="Pal Y."/>
            <person name="Krishnamurthi S."/>
        </authorList>
    </citation>
    <scope>NUCLEOTIDE SEQUENCE [LARGE SCALE GENOMIC DNA]</scope>
    <source>
        <strain evidence="5 6">DSM 14151</strain>
    </source>
</reference>
<dbReference type="Proteomes" id="UP000093482">
    <property type="component" value="Unassembled WGS sequence"/>
</dbReference>
<accession>A0A1C0YQ26</accession>
<evidence type="ECO:0000313" key="5">
    <source>
        <dbReference type="EMBL" id="OCS89277.1"/>
    </source>
</evidence>
<proteinExistence type="inferred from homology"/>
<dbReference type="PROSITE" id="PS51819">
    <property type="entry name" value="VOC"/>
    <property type="match status" value="1"/>
</dbReference>
<sequence length="136" mass="16093">MKFNAFVPELSVTNIAQSKFFYTELLGFYIEYERREDRFAFLSFHGAQFMLEQRNGHWETGELHYPFGRGINFQITVPHIAPLVARLREHNIALFREPFMSEYAVGETSVREIEFLVQDPDGYLLRFSQRCNEENS</sequence>
<dbReference type="InterPro" id="IPR037523">
    <property type="entry name" value="VOC_core"/>
</dbReference>
<evidence type="ECO:0000256" key="2">
    <source>
        <dbReference type="ARBA" id="ARBA00021572"/>
    </source>
</evidence>
<organism evidence="5 6">
    <name type="scientific">Caryophanon latum</name>
    <dbReference type="NCBI Taxonomy" id="33977"/>
    <lineage>
        <taxon>Bacteria</taxon>
        <taxon>Bacillati</taxon>
        <taxon>Bacillota</taxon>
        <taxon>Bacilli</taxon>
        <taxon>Bacillales</taxon>
        <taxon>Caryophanaceae</taxon>
        <taxon>Caryophanon</taxon>
    </lineage>
</organism>
<evidence type="ECO:0000256" key="3">
    <source>
        <dbReference type="ARBA" id="ARBA00023251"/>
    </source>
</evidence>
<comment type="caution">
    <text evidence="5">The sequence shown here is derived from an EMBL/GenBank/DDBJ whole genome shotgun (WGS) entry which is preliminary data.</text>
</comment>
<protein>
    <recommendedName>
        <fullName evidence="2">Bleomycin resistance protein</fullName>
    </recommendedName>
</protein>
<dbReference type="Pfam" id="PF00903">
    <property type="entry name" value="Glyoxalase"/>
    <property type="match status" value="1"/>
</dbReference>
<evidence type="ECO:0000259" key="4">
    <source>
        <dbReference type="PROSITE" id="PS51819"/>
    </source>
</evidence>
<dbReference type="InterPro" id="IPR000335">
    <property type="entry name" value="Bleomycin-R"/>
</dbReference>
<dbReference type="Gene3D" id="3.10.180.10">
    <property type="entry name" value="2,3-Dihydroxybiphenyl 1,2-Dioxygenase, domain 1"/>
    <property type="match status" value="1"/>
</dbReference>
<keyword evidence="6" id="KW-1185">Reference proteome</keyword>
<dbReference type="EMBL" id="MATO01000044">
    <property type="protein sequence ID" value="OCS89277.1"/>
    <property type="molecule type" value="Genomic_DNA"/>
</dbReference>
<dbReference type="SUPFAM" id="SSF54593">
    <property type="entry name" value="Glyoxalase/Bleomycin resistance protein/Dihydroxybiphenyl dioxygenase"/>
    <property type="match status" value="1"/>
</dbReference>
<keyword evidence="3" id="KW-0046">Antibiotic resistance</keyword>
<feature type="domain" description="VOC" evidence="4">
    <location>
        <begin position="2"/>
        <end position="130"/>
    </location>
</feature>
<dbReference type="AlphaFoldDB" id="A0A1C0YQ26"/>
<gene>
    <name evidence="5" type="ORF">A6K76_12575</name>
</gene>
<dbReference type="OrthoDB" id="9795618at2"/>
<evidence type="ECO:0000256" key="1">
    <source>
        <dbReference type="ARBA" id="ARBA00011051"/>
    </source>
</evidence>
<dbReference type="InterPro" id="IPR029068">
    <property type="entry name" value="Glyas_Bleomycin-R_OHBP_Dase"/>
</dbReference>